<comment type="caution">
    <text evidence="1">The sequence shown here is derived from an EMBL/GenBank/DDBJ whole genome shotgun (WGS) entry which is preliminary data.</text>
</comment>
<name>A0A939C6D5_9ARCH</name>
<dbReference type="EMBL" id="JAFGDB010000040">
    <property type="protein sequence ID" value="MBN2067323.1"/>
    <property type="molecule type" value="Genomic_DNA"/>
</dbReference>
<accession>A0A939C6D5</accession>
<evidence type="ECO:0000313" key="1">
    <source>
        <dbReference type="EMBL" id="MBN2067323.1"/>
    </source>
</evidence>
<evidence type="ECO:0000313" key="2">
    <source>
        <dbReference type="Proteomes" id="UP000809243"/>
    </source>
</evidence>
<protein>
    <submittedName>
        <fullName evidence="1">Uncharacterized protein</fullName>
    </submittedName>
</protein>
<organism evidence="1 2">
    <name type="scientific">Candidatus Iainarchaeum sp</name>
    <dbReference type="NCBI Taxonomy" id="3101447"/>
    <lineage>
        <taxon>Archaea</taxon>
        <taxon>Candidatus Iainarchaeota</taxon>
        <taxon>Candidatus Iainarchaeia</taxon>
        <taxon>Candidatus Iainarchaeales</taxon>
        <taxon>Candidatus Iainarchaeaceae</taxon>
        <taxon>Candidatus Iainarchaeum</taxon>
    </lineage>
</organism>
<dbReference type="Proteomes" id="UP000809243">
    <property type="component" value="Unassembled WGS sequence"/>
</dbReference>
<sequence length="116" mass="13342">MESNIIVGEKKEKLEKALASFLDCHWHFPEAEKQLKGFVLSILTRKISRIKHRVIICSNIRENLLALSAGLLSLFSIESAVSNGRFNWVGARHFQLAIQKKQSIEKLKKILEKERD</sequence>
<reference evidence="1" key="1">
    <citation type="submission" date="2021-01" db="EMBL/GenBank/DDBJ databases">
        <title>Active Sulfur Cycling in an Early Earth Analoge.</title>
        <authorList>
            <person name="Hahn C.R."/>
            <person name="Youssef N.H."/>
            <person name="Elshahed M."/>
        </authorList>
    </citation>
    <scope>NUCLEOTIDE SEQUENCE</scope>
    <source>
        <strain evidence="1">Zod_Metabat.1151</strain>
    </source>
</reference>
<proteinExistence type="predicted"/>
<gene>
    <name evidence="1" type="ORF">JW744_02550</name>
</gene>
<dbReference type="AlphaFoldDB" id="A0A939C6D5"/>